<dbReference type="Proteomes" id="UP000243605">
    <property type="component" value="Unassembled WGS sequence"/>
</dbReference>
<evidence type="ECO:0000256" key="1">
    <source>
        <dbReference type="ARBA" id="ARBA00001933"/>
    </source>
</evidence>
<dbReference type="GO" id="GO:0047804">
    <property type="term" value="F:cysteine-S-conjugate beta-lyase activity"/>
    <property type="evidence" value="ECO:0007669"/>
    <property type="project" value="UniProtKB-EC"/>
</dbReference>
<dbReference type="RefSeq" id="WP_091473873.1">
    <property type="nucleotide sequence ID" value="NZ_FOIT01000001.1"/>
</dbReference>
<evidence type="ECO:0000313" key="8">
    <source>
        <dbReference type="Proteomes" id="UP000243605"/>
    </source>
</evidence>
<dbReference type="Gene3D" id="3.90.1150.10">
    <property type="entry name" value="Aspartate Aminotransferase, domain 1"/>
    <property type="match status" value="1"/>
</dbReference>
<sequence>MIDFDKVTSRLGTDCVKFDGTSMLFNKEGLAPFWVADMDFEIPDGVHQSIQNRLDARILGYTMLSDANFYAPIQHWWKERFNIDLDGYYIGSSPTVLFVIREYMERYSDVGDSILITSPSYNGFLNLIENNNRNRLECPLSKTENGFELDFDQFESLCKDEKTKIYVHCNPHNPTGKVWTADENKKIYDICKRNNVQLISDEIHMDFVRNVDFSSMFKQFDKNDPFIVVSGLGKTFNLASLPFGYYLTKHKALKESYDQRIKKELNIITENSLTLAALQGAYYDSAEWVDALNAYIEDNMKLVKSFIDEHLSETLSFEVPNSTYLAWISFEQVGFTGEDVQKALIEVGNVAISPGHIYGESSDQWIRLNVATRRDYLLEGLEALKKSFEHLKEITSP</sequence>
<dbReference type="SUPFAM" id="SSF53383">
    <property type="entry name" value="PLP-dependent transferases"/>
    <property type="match status" value="1"/>
</dbReference>
<dbReference type="InterPro" id="IPR015421">
    <property type="entry name" value="PyrdxlP-dep_Trfase_major"/>
</dbReference>
<reference evidence="7 8" key="1">
    <citation type="submission" date="2016-10" db="EMBL/GenBank/DDBJ databases">
        <authorList>
            <person name="Varghese N."/>
            <person name="Submissions S."/>
        </authorList>
    </citation>
    <scope>NUCLEOTIDE SEQUENCE [LARGE SCALE GENOMIC DNA]</scope>
    <source>
        <strain evidence="7 8">IBRC-M10081</strain>
    </source>
</reference>
<dbReference type="EC" id="4.4.1.13" evidence="2"/>
<gene>
    <name evidence="7" type="ORF">SAMN05192557_0674</name>
</gene>
<feature type="domain" description="Aminotransferase class I/classII large" evidence="6">
    <location>
        <begin position="110"/>
        <end position="381"/>
    </location>
</feature>
<keyword evidence="8" id="KW-1185">Reference proteome</keyword>
<dbReference type="AlphaFoldDB" id="A0A662Z271"/>
<organism evidence="7 8">
    <name type="scientific">Aliicoccus persicus</name>
    <dbReference type="NCBI Taxonomy" id="930138"/>
    <lineage>
        <taxon>Bacteria</taxon>
        <taxon>Bacillati</taxon>
        <taxon>Bacillota</taxon>
        <taxon>Bacilli</taxon>
        <taxon>Bacillales</taxon>
        <taxon>Staphylococcaceae</taxon>
        <taxon>Aliicoccus</taxon>
    </lineage>
</organism>
<dbReference type="Gene3D" id="3.40.640.10">
    <property type="entry name" value="Type I PLP-dependent aspartate aminotransferase-like (Major domain)"/>
    <property type="match status" value="1"/>
</dbReference>
<evidence type="ECO:0000313" key="7">
    <source>
        <dbReference type="EMBL" id="SEV87772.1"/>
    </source>
</evidence>
<dbReference type="EMBL" id="FOIT01000001">
    <property type="protein sequence ID" value="SEV87772.1"/>
    <property type="molecule type" value="Genomic_DNA"/>
</dbReference>
<comment type="cofactor">
    <cofactor evidence="1">
        <name>pyridoxal 5'-phosphate</name>
        <dbReference type="ChEBI" id="CHEBI:597326"/>
    </cofactor>
</comment>
<dbReference type="PANTHER" id="PTHR43525:SF1">
    <property type="entry name" value="PROTEIN MALY"/>
    <property type="match status" value="1"/>
</dbReference>
<protein>
    <recommendedName>
        <fullName evidence="2">cysteine-S-conjugate beta-lyase</fullName>
        <ecNumber evidence="2">4.4.1.13</ecNumber>
    </recommendedName>
</protein>
<comment type="similarity">
    <text evidence="5">Belongs to the class-II pyridoxal-phosphate-dependent aminotransferase family. MalY/PatB cystathionine beta-lyase subfamily.</text>
</comment>
<evidence type="ECO:0000256" key="4">
    <source>
        <dbReference type="ARBA" id="ARBA00023239"/>
    </source>
</evidence>
<evidence type="ECO:0000256" key="3">
    <source>
        <dbReference type="ARBA" id="ARBA00022898"/>
    </source>
</evidence>
<evidence type="ECO:0000259" key="6">
    <source>
        <dbReference type="Pfam" id="PF00155"/>
    </source>
</evidence>
<accession>A0A662Z271</accession>
<dbReference type="Pfam" id="PF00155">
    <property type="entry name" value="Aminotran_1_2"/>
    <property type="match status" value="1"/>
</dbReference>
<dbReference type="InterPro" id="IPR015424">
    <property type="entry name" value="PyrdxlP-dep_Trfase"/>
</dbReference>
<evidence type="ECO:0000256" key="5">
    <source>
        <dbReference type="ARBA" id="ARBA00037974"/>
    </source>
</evidence>
<keyword evidence="3" id="KW-0663">Pyridoxal phosphate</keyword>
<dbReference type="CDD" id="cd00609">
    <property type="entry name" value="AAT_like"/>
    <property type="match status" value="1"/>
</dbReference>
<dbReference type="OrthoDB" id="9802872at2"/>
<dbReference type="InterPro" id="IPR051798">
    <property type="entry name" value="Class-II_PLP-Dep_Aminotrans"/>
</dbReference>
<keyword evidence="4 7" id="KW-0456">Lyase</keyword>
<dbReference type="InterPro" id="IPR015422">
    <property type="entry name" value="PyrdxlP-dep_Trfase_small"/>
</dbReference>
<evidence type="ECO:0000256" key="2">
    <source>
        <dbReference type="ARBA" id="ARBA00012224"/>
    </source>
</evidence>
<dbReference type="GO" id="GO:0030170">
    <property type="term" value="F:pyridoxal phosphate binding"/>
    <property type="evidence" value="ECO:0007669"/>
    <property type="project" value="InterPro"/>
</dbReference>
<dbReference type="PANTHER" id="PTHR43525">
    <property type="entry name" value="PROTEIN MALY"/>
    <property type="match status" value="1"/>
</dbReference>
<dbReference type="InterPro" id="IPR004839">
    <property type="entry name" value="Aminotransferase_I/II_large"/>
</dbReference>
<name>A0A662Z271_9STAP</name>
<proteinExistence type="inferred from homology"/>